<evidence type="ECO:0000256" key="3">
    <source>
        <dbReference type="ARBA" id="ARBA00022448"/>
    </source>
</evidence>
<name>A0A7E4V9Q2_PANRE</name>
<comment type="similarity">
    <text evidence="12">Belongs to the pannexin family.</text>
</comment>
<keyword evidence="7" id="KW-0965">Cell junction</keyword>
<keyword evidence="3 12" id="KW-0813">Transport</keyword>
<keyword evidence="4" id="KW-1003">Cell membrane</keyword>
<keyword evidence="10 12" id="KW-0472">Membrane</keyword>
<evidence type="ECO:0000256" key="5">
    <source>
        <dbReference type="ARBA" id="ARBA00022692"/>
    </source>
</evidence>
<evidence type="ECO:0000256" key="9">
    <source>
        <dbReference type="ARBA" id="ARBA00023065"/>
    </source>
</evidence>
<evidence type="ECO:0000313" key="14">
    <source>
        <dbReference type="WBParaSite" id="Pan_g18242.t1"/>
    </source>
</evidence>
<feature type="transmembrane region" description="Helical" evidence="12">
    <location>
        <begin position="262"/>
        <end position="282"/>
    </location>
</feature>
<comment type="function">
    <text evidence="12">Structural component of the gap junctions.</text>
</comment>
<dbReference type="PANTHER" id="PTHR11893:SF32">
    <property type="entry name" value="INNEXIN"/>
    <property type="match status" value="1"/>
</dbReference>
<evidence type="ECO:0000313" key="13">
    <source>
        <dbReference type="Proteomes" id="UP000492821"/>
    </source>
</evidence>
<feature type="transmembrane region" description="Helical" evidence="12">
    <location>
        <begin position="96"/>
        <end position="115"/>
    </location>
</feature>
<evidence type="ECO:0000256" key="2">
    <source>
        <dbReference type="ARBA" id="ARBA00004651"/>
    </source>
</evidence>
<evidence type="ECO:0000256" key="8">
    <source>
        <dbReference type="ARBA" id="ARBA00022989"/>
    </source>
</evidence>
<dbReference type="AlphaFoldDB" id="A0A7E4V9Q2"/>
<evidence type="ECO:0000256" key="7">
    <source>
        <dbReference type="ARBA" id="ARBA00022949"/>
    </source>
</evidence>
<evidence type="ECO:0000256" key="12">
    <source>
        <dbReference type="RuleBase" id="RU010713"/>
    </source>
</evidence>
<keyword evidence="9 12" id="KW-0406">Ion transport</keyword>
<dbReference type="WBParaSite" id="Pan_g18242.t1">
    <property type="protein sequence ID" value="Pan_g18242.t1"/>
    <property type="gene ID" value="Pan_g18242"/>
</dbReference>
<evidence type="ECO:0000256" key="4">
    <source>
        <dbReference type="ARBA" id="ARBA00022475"/>
    </source>
</evidence>
<keyword evidence="13" id="KW-1185">Reference proteome</keyword>
<keyword evidence="6" id="KW-0303">Gap junction</keyword>
<reference evidence="14" key="2">
    <citation type="submission" date="2020-10" db="UniProtKB">
        <authorList>
            <consortium name="WormBaseParasite"/>
        </authorList>
    </citation>
    <scope>IDENTIFICATION</scope>
</reference>
<dbReference type="Pfam" id="PF00876">
    <property type="entry name" value="Innexin"/>
    <property type="match status" value="1"/>
</dbReference>
<evidence type="ECO:0000256" key="11">
    <source>
        <dbReference type="ARBA" id="ARBA00023303"/>
    </source>
</evidence>
<proteinExistence type="inferred from homology"/>
<comment type="subcellular location">
    <subcellularLocation>
        <location evidence="1">Cell junction</location>
        <location evidence="1">Gap junction</location>
    </subcellularLocation>
    <subcellularLocation>
        <location evidence="2 12">Cell membrane</location>
        <topology evidence="2 12">Multi-pass membrane protein</topology>
    </subcellularLocation>
</comment>
<organism evidence="13 14">
    <name type="scientific">Panagrellus redivivus</name>
    <name type="common">Microworm</name>
    <dbReference type="NCBI Taxonomy" id="6233"/>
    <lineage>
        <taxon>Eukaryota</taxon>
        <taxon>Metazoa</taxon>
        <taxon>Ecdysozoa</taxon>
        <taxon>Nematoda</taxon>
        <taxon>Chromadorea</taxon>
        <taxon>Rhabditida</taxon>
        <taxon>Tylenchina</taxon>
        <taxon>Panagrolaimomorpha</taxon>
        <taxon>Panagrolaimoidea</taxon>
        <taxon>Panagrolaimidae</taxon>
        <taxon>Panagrellus</taxon>
    </lineage>
</organism>
<reference evidence="13" key="1">
    <citation type="journal article" date="2013" name="Genetics">
        <title>The draft genome and transcriptome of Panagrellus redivivus are shaped by the harsh demands of a free-living lifestyle.</title>
        <authorList>
            <person name="Srinivasan J."/>
            <person name="Dillman A.R."/>
            <person name="Macchietto M.G."/>
            <person name="Heikkinen L."/>
            <person name="Lakso M."/>
            <person name="Fracchia K.M."/>
            <person name="Antoshechkin I."/>
            <person name="Mortazavi A."/>
            <person name="Wong G."/>
            <person name="Sternberg P.W."/>
        </authorList>
    </citation>
    <scope>NUCLEOTIDE SEQUENCE [LARGE SCALE GENOMIC DNA]</scope>
    <source>
        <strain evidence="13">MT8872</strain>
    </source>
</reference>
<evidence type="ECO:0000256" key="1">
    <source>
        <dbReference type="ARBA" id="ARBA00004610"/>
    </source>
</evidence>
<feature type="transmembrane region" description="Helical" evidence="12">
    <location>
        <begin position="189"/>
        <end position="213"/>
    </location>
</feature>
<dbReference type="GO" id="GO:0005243">
    <property type="term" value="F:gap junction channel activity"/>
    <property type="evidence" value="ECO:0007669"/>
    <property type="project" value="TreeGrafter"/>
</dbReference>
<evidence type="ECO:0000256" key="6">
    <source>
        <dbReference type="ARBA" id="ARBA00022868"/>
    </source>
</evidence>
<dbReference type="GO" id="GO:0034220">
    <property type="term" value="P:monoatomic ion transmembrane transport"/>
    <property type="evidence" value="ECO:0007669"/>
    <property type="project" value="UniProtKB-KW"/>
</dbReference>
<dbReference type="PANTHER" id="PTHR11893">
    <property type="entry name" value="INNEXIN"/>
    <property type="match status" value="1"/>
</dbReference>
<keyword evidence="11 12" id="KW-0407">Ion channel</keyword>
<evidence type="ECO:0000256" key="10">
    <source>
        <dbReference type="ARBA" id="ARBA00023136"/>
    </source>
</evidence>
<keyword evidence="8 12" id="KW-1133">Transmembrane helix</keyword>
<dbReference type="PRINTS" id="PR01262">
    <property type="entry name" value="INNEXIN"/>
</dbReference>
<dbReference type="GO" id="GO:0005921">
    <property type="term" value="C:gap junction"/>
    <property type="evidence" value="ECO:0007669"/>
    <property type="project" value="UniProtKB-SubCell"/>
</dbReference>
<dbReference type="InterPro" id="IPR000990">
    <property type="entry name" value="Innexin"/>
</dbReference>
<comment type="caution">
    <text evidence="12">Lacks conserved residue(s) required for the propagation of feature annotation.</text>
</comment>
<accession>A0A7E4V9Q2</accession>
<dbReference type="PROSITE" id="PS51013">
    <property type="entry name" value="PANNEXIN"/>
    <property type="match status" value="1"/>
</dbReference>
<gene>
    <name evidence="12" type="primary">inx</name>
</gene>
<dbReference type="Proteomes" id="UP000492821">
    <property type="component" value="Unassembled WGS sequence"/>
</dbReference>
<protein>
    <recommendedName>
        <fullName evidence="12">Innexin</fullName>
    </recommendedName>
</protein>
<sequence>MDILFGLADKALNQEFEDDFVDRINYRYTAALIAVLSAANNMAFYIGGFIQCFTKAEFPGGWNEYAHDYCFIENTYFLRLHESDDLPYGTRKSREVAYYQWVPFILAIQAFSFYLPHLVFRSFNWVTGYHLYSIIQTGSSNKFASGADRQAAIESTANLIYKASQIHSNWLRWFRGDEFVTAMYFTMRFAYLILICIQMGVYKFFIGDFFYAFSILKSGMEWRESGHFPRVTNCDFQVLKYASPLNYTMECVLPLNMFNEKIFLLLFLWMILLFGINIFSLFKWATLVTKHGREEFYKTLLTSFSANVSNWRETTGVTPSTEKVPLIPRNAEAGITESNLNFGSDVSLTLHLLKGHAGALFTSSVFRAVCRLKEENDQENKNDNGEKVKYPDL</sequence>
<keyword evidence="5 12" id="KW-0812">Transmembrane</keyword>
<dbReference type="GO" id="GO:0005886">
    <property type="term" value="C:plasma membrane"/>
    <property type="evidence" value="ECO:0007669"/>
    <property type="project" value="UniProtKB-SubCell"/>
</dbReference>